<name>A0A0E9PH00_ANGAN</name>
<protein>
    <submittedName>
        <fullName evidence="2">Uncharacterized protein</fullName>
    </submittedName>
</protein>
<proteinExistence type="predicted"/>
<dbReference type="AlphaFoldDB" id="A0A0E9PH00"/>
<evidence type="ECO:0000313" key="2">
    <source>
        <dbReference type="EMBL" id="JAH03886.1"/>
    </source>
</evidence>
<dbReference type="EMBL" id="GBXM01104691">
    <property type="protein sequence ID" value="JAH03886.1"/>
    <property type="molecule type" value="Transcribed_RNA"/>
</dbReference>
<organism evidence="2">
    <name type="scientific">Anguilla anguilla</name>
    <name type="common">European freshwater eel</name>
    <name type="synonym">Muraena anguilla</name>
    <dbReference type="NCBI Taxonomy" id="7936"/>
    <lineage>
        <taxon>Eukaryota</taxon>
        <taxon>Metazoa</taxon>
        <taxon>Chordata</taxon>
        <taxon>Craniata</taxon>
        <taxon>Vertebrata</taxon>
        <taxon>Euteleostomi</taxon>
        <taxon>Actinopterygii</taxon>
        <taxon>Neopterygii</taxon>
        <taxon>Teleostei</taxon>
        <taxon>Anguilliformes</taxon>
        <taxon>Anguillidae</taxon>
        <taxon>Anguilla</taxon>
    </lineage>
</organism>
<reference evidence="2" key="2">
    <citation type="journal article" date="2015" name="Fish Shellfish Immunol.">
        <title>Early steps in the European eel (Anguilla anguilla)-Vibrio vulnificus interaction in the gills: Role of the RtxA13 toxin.</title>
        <authorList>
            <person name="Callol A."/>
            <person name="Pajuelo D."/>
            <person name="Ebbesson L."/>
            <person name="Teles M."/>
            <person name="MacKenzie S."/>
            <person name="Amaro C."/>
        </authorList>
    </citation>
    <scope>NUCLEOTIDE SEQUENCE</scope>
</reference>
<sequence length="44" mass="5213">MTRSLEDLDSCCPKNSHHYEEPPQTAAQQKHLEILFTRKVWICQ</sequence>
<reference evidence="2" key="1">
    <citation type="submission" date="2014-11" db="EMBL/GenBank/DDBJ databases">
        <authorList>
            <person name="Amaro Gonzalez C."/>
        </authorList>
    </citation>
    <scope>NUCLEOTIDE SEQUENCE</scope>
</reference>
<evidence type="ECO:0000256" key="1">
    <source>
        <dbReference type="SAM" id="MobiDB-lite"/>
    </source>
</evidence>
<feature type="region of interest" description="Disordered" evidence="1">
    <location>
        <begin position="1"/>
        <end position="26"/>
    </location>
</feature>
<accession>A0A0E9PH00</accession>